<evidence type="ECO:0000256" key="3">
    <source>
        <dbReference type="ARBA" id="ARBA00022970"/>
    </source>
</evidence>
<proteinExistence type="inferred from homology"/>
<comment type="similarity">
    <text evidence="1">Belongs to the leucine-binding protein family.</text>
</comment>
<evidence type="ECO:0000259" key="4">
    <source>
        <dbReference type="Pfam" id="PF13458"/>
    </source>
</evidence>
<comment type="caution">
    <text evidence="5">The sequence shown here is derived from an EMBL/GenBank/DDBJ whole genome shotgun (WGS) entry which is preliminary data.</text>
</comment>
<feature type="domain" description="Leucine-binding protein" evidence="4">
    <location>
        <begin position="41"/>
        <end position="382"/>
    </location>
</feature>
<dbReference type="Gene3D" id="3.40.50.2300">
    <property type="match status" value="2"/>
</dbReference>
<dbReference type="InterPro" id="IPR006311">
    <property type="entry name" value="TAT_signal"/>
</dbReference>
<organism evidence="5 6">
    <name type="scientific">Siccirubricoccus soli</name>
    <dbReference type="NCBI Taxonomy" id="2899147"/>
    <lineage>
        <taxon>Bacteria</taxon>
        <taxon>Pseudomonadati</taxon>
        <taxon>Pseudomonadota</taxon>
        <taxon>Alphaproteobacteria</taxon>
        <taxon>Acetobacterales</taxon>
        <taxon>Roseomonadaceae</taxon>
        <taxon>Siccirubricoccus</taxon>
    </lineage>
</organism>
<dbReference type="CDD" id="cd06327">
    <property type="entry name" value="PBP1_SBP-like"/>
    <property type="match status" value="1"/>
</dbReference>
<dbReference type="Proteomes" id="UP001523392">
    <property type="component" value="Unassembled WGS sequence"/>
</dbReference>
<gene>
    <name evidence="5" type="ORF">JYK14_09145</name>
</gene>
<evidence type="ECO:0000313" key="6">
    <source>
        <dbReference type="Proteomes" id="UP001523392"/>
    </source>
</evidence>
<dbReference type="InterPro" id="IPR028082">
    <property type="entry name" value="Peripla_BP_I"/>
</dbReference>
<dbReference type="PROSITE" id="PS51318">
    <property type="entry name" value="TAT"/>
    <property type="match status" value="1"/>
</dbReference>
<dbReference type="Pfam" id="PF13458">
    <property type="entry name" value="Peripla_BP_6"/>
    <property type="match status" value="1"/>
</dbReference>
<dbReference type="PANTHER" id="PTHR30483">
    <property type="entry name" value="LEUCINE-SPECIFIC-BINDING PROTEIN"/>
    <property type="match status" value="1"/>
</dbReference>
<dbReference type="PANTHER" id="PTHR30483:SF6">
    <property type="entry name" value="PERIPLASMIC BINDING PROTEIN OF ABC TRANSPORTER FOR NATURAL AMINO ACIDS"/>
    <property type="match status" value="1"/>
</dbReference>
<keyword evidence="3" id="KW-0029">Amino-acid transport</keyword>
<dbReference type="InterPro" id="IPR051010">
    <property type="entry name" value="BCAA_transport"/>
</dbReference>
<keyword evidence="2" id="KW-0732">Signal</keyword>
<evidence type="ECO:0000256" key="2">
    <source>
        <dbReference type="ARBA" id="ARBA00022729"/>
    </source>
</evidence>
<dbReference type="EMBL" id="JAFIRR010000054">
    <property type="protein sequence ID" value="MCO6416331.1"/>
    <property type="molecule type" value="Genomic_DNA"/>
</dbReference>
<dbReference type="InterPro" id="IPR028081">
    <property type="entry name" value="Leu-bd"/>
</dbReference>
<keyword evidence="3" id="KW-0813">Transport</keyword>
<accession>A0ABT1D335</accession>
<evidence type="ECO:0000313" key="5">
    <source>
        <dbReference type="EMBL" id="MCO6416331.1"/>
    </source>
</evidence>
<protein>
    <submittedName>
        <fullName evidence="5">ABC transporter substrate-binding protein</fullName>
    </submittedName>
</protein>
<reference evidence="5 6" key="1">
    <citation type="submission" date="2021-12" db="EMBL/GenBank/DDBJ databases">
        <title>Siccirubricoccus leaddurans sp. nov., a high concentration Zn2+ tolerance bacterium.</title>
        <authorList>
            <person name="Cao Y."/>
        </authorList>
    </citation>
    <scope>NUCLEOTIDE SEQUENCE [LARGE SCALE GENOMIC DNA]</scope>
    <source>
        <strain evidence="5 6">KC 17139</strain>
    </source>
</reference>
<name>A0ABT1D335_9PROT</name>
<evidence type="ECO:0000256" key="1">
    <source>
        <dbReference type="ARBA" id="ARBA00010062"/>
    </source>
</evidence>
<keyword evidence="6" id="KW-1185">Reference proteome</keyword>
<dbReference type="SUPFAM" id="SSF53822">
    <property type="entry name" value="Periplasmic binding protein-like I"/>
    <property type="match status" value="1"/>
</dbReference>
<sequence>MALTRRQTLAASLSAAVGAAAGGSVTRAYAQAGGGSGRPKLKLGIISDLAGPYADLNRPTLPCAQQALEDFDVAGRGWDVEILFGQHFDKADNAVTIARQWFDREGVDALLDVNTSATSLAVASVAREKNKALLLSGPGTTELTGRQCSPNHIHWSWDTYMLASSSGSAVVKRGGATWFFVAADYSFGQQLVKDAAGVVEANGGKVLGTTFYPFPTTTDFSSLLLRAQASGAKVLALGNAGADLQNCIKQAREFGLNRSMTIVSLLTYDTDVRMLGLPVAQGLMTTQAYYWDLNDRTRAFNTRVRPKTPEFWPNMANAGIYAQTLHYLKAVADMGVTAAKADGAAAIARMKAIPTDDDCFGPGRIREDGRKLHPAYLMQVKAPGESSGKYDVLKLLATVPPEDAFRPMSAGGCPLVPS</sequence>
<dbReference type="RefSeq" id="WP_252952941.1">
    <property type="nucleotide sequence ID" value="NZ_JAFIRR010000054.1"/>
</dbReference>